<reference evidence="1" key="1">
    <citation type="submission" date="2015-11" db="EMBL/GenBank/DDBJ databases">
        <title>De novo transcriptome assembly of four potential Pierce s Disease insect vectors from Arizona vineyards.</title>
        <authorList>
            <person name="Tassone E.E."/>
        </authorList>
    </citation>
    <scope>NUCLEOTIDE SEQUENCE</scope>
</reference>
<sequence length="114" mass="12197">TPTTCNIGGQSIQLVGTLQRPRAVVAATAGKPTLKARPVINHQRHTLKVTPANTVVRAADVSGTSGQVLTLSPHPQIQIQTLQKQGLQLQQFPASQPATIAVKHQRRRSTADNK</sequence>
<proteinExistence type="predicted"/>
<feature type="non-terminal residue" evidence="1">
    <location>
        <position position="1"/>
    </location>
</feature>
<accession>A0A1B6LXI8</accession>
<name>A0A1B6LXI8_9HEMI</name>
<evidence type="ECO:0000313" key="1">
    <source>
        <dbReference type="EMBL" id="JAT28402.1"/>
    </source>
</evidence>
<dbReference type="AlphaFoldDB" id="A0A1B6LXI8"/>
<organism evidence="1">
    <name type="scientific">Graphocephala atropunctata</name>
    <dbReference type="NCBI Taxonomy" id="36148"/>
    <lineage>
        <taxon>Eukaryota</taxon>
        <taxon>Metazoa</taxon>
        <taxon>Ecdysozoa</taxon>
        <taxon>Arthropoda</taxon>
        <taxon>Hexapoda</taxon>
        <taxon>Insecta</taxon>
        <taxon>Pterygota</taxon>
        <taxon>Neoptera</taxon>
        <taxon>Paraneoptera</taxon>
        <taxon>Hemiptera</taxon>
        <taxon>Auchenorrhyncha</taxon>
        <taxon>Membracoidea</taxon>
        <taxon>Cicadellidae</taxon>
        <taxon>Cicadellinae</taxon>
        <taxon>Cicadellini</taxon>
        <taxon>Graphocephala</taxon>
    </lineage>
</organism>
<gene>
    <name evidence="1" type="ORF">g.2289</name>
</gene>
<dbReference type="EMBL" id="GEBQ01011575">
    <property type="protein sequence ID" value="JAT28402.1"/>
    <property type="molecule type" value="Transcribed_RNA"/>
</dbReference>
<protein>
    <submittedName>
        <fullName evidence="1">Uncharacterized protein</fullName>
    </submittedName>
</protein>